<keyword evidence="2" id="KW-1185">Reference proteome</keyword>
<sequence>MKNPALLAFSILSLTLTSGILLRKTPDVPTFISQRTEEKRVEVKPDNLPEKVRKSVGYKTEFGWNILKAYLVTNDDKTQLYELYVQKADGETWMKLDKEGKVLN</sequence>
<evidence type="ECO:0000313" key="1">
    <source>
        <dbReference type="EMBL" id="TDE15432.1"/>
    </source>
</evidence>
<gene>
    <name evidence="1" type="ORF">E0F88_13040</name>
</gene>
<evidence type="ECO:0000313" key="2">
    <source>
        <dbReference type="Proteomes" id="UP000294850"/>
    </source>
</evidence>
<protein>
    <recommendedName>
        <fullName evidence="3">PepSY domain-containing protein</fullName>
    </recommendedName>
</protein>
<dbReference type="AlphaFoldDB" id="A0A4R5DMD5"/>
<dbReference type="Proteomes" id="UP000294850">
    <property type="component" value="Unassembled WGS sequence"/>
</dbReference>
<dbReference type="EMBL" id="SMFL01000004">
    <property type="protein sequence ID" value="TDE15432.1"/>
    <property type="molecule type" value="Genomic_DNA"/>
</dbReference>
<dbReference type="OrthoDB" id="965741at2"/>
<reference evidence="1 2" key="1">
    <citation type="submission" date="2019-03" db="EMBL/GenBank/DDBJ databases">
        <title>Dyadobacter AR-3-6 sp. nov., isolated from arctic soil.</title>
        <authorList>
            <person name="Chaudhary D.K."/>
        </authorList>
    </citation>
    <scope>NUCLEOTIDE SEQUENCE [LARGE SCALE GENOMIC DNA]</scope>
    <source>
        <strain evidence="1 2">AR-3-6</strain>
    </source>
</reference>
<name>A0A4R5DMD5_9BACT</name>
<evidence type="ECO:0008006" key="3">
    <source>
        <dbReference type="Google" id="ProtNLM"/>
    </source>
</evidence>
<accession>A0A4R5DMD5</accession>
<proteinExistence type="predicted"/>
<comment type="caution">
    <text evidence="1">The sequence shown here is derived from an EMBL/GenBank/DDBJ whole genome shotgun (WGS) entry which is preliminary data.</text>
</comment>
<organism evidence="1 2">
    <name type="scientific">Dyadobacter psychrotolerans</name>
    <dbReference type="NCBI Taxonomy" id="2541721"/>
    <lineage>
        <taxon>Bacteria</taxon>
        <taxon>Pseudomonadati</taxon>
        <taxon>Bacteroidota</taxon>
        <taxon>Cytophagia</taxon>
        <taxon>Cytophagales</taxon>
        <taxon>Spirosomataceae</taxon>
        <taxon>Dyadobacter</taxon>
    </lineage>
</organism>
<dbReference type="RefSeq" id="WP_131958695.1">
    <property type="nucleotide sequence ID" value="NZ_SMFL01000004.1"/>
</dbReference>